<dbReference type="Proteomes" id="UP001500235">
    <property type="component" value="Unassembled WGS sequence"/>
</dbReference>
<evidence type="ECO:0000259" key="1">
    <source>
        <dbReference type="PROSITE" id="PS50006"/>
    </source>
</evidence>
<accession>A0ABP7SWK8</accession>
<dbReference type="SUPFAM" id="SSF49879">
    <property type="entry name" value="SMAD/FHA domain"/>
    <property type="match status" value="1"/>
</dbReference>
<dbReference type="SMART" id="SM00255">
    <property type="entry name" value="TIR"/>
    <property type="match status" value="1"/>
</dbReference>
<feature type="domain" description="FHA" evidence="1">
    <location>
        <begin position="221"/>
        <end position="270"/>
    </location>
</feature>
<proteinExistence type="predicted"/>
<reference evidence="4" key="1">
    <citation type="journal article" date="2019" name="Int. J. Syst. Evol. Microbiol.">
        <title>The Global Catalogue of Microorganisms (GCM) 10K type strain sequencing project: providing services to taxonomists for standard genome sequencing and annotation.</title>
        <authorList>
            <consortium name="The Broad Institute Genomics Platform"/>
            <consortium name="The Broad Institute Genome Sequencing Center for Infectious Disease"/>
            <person name="Wu L."/>
            <person name="Ma J."/>
        </authorList>
    </citation>
    <scope>NUCLEOTIDE SEQUENCE [LARGE SCALE GENOMIC DNA]</scope>
    <source>
        <strain evidence="4">JCM 17563</strain>
    </source>
</reference>
<dbReference type="Gene3D" id="3.40.50.10140">
    <property type="entry name" value="Toll/interleukin-1 receptor homology (TIR) domain"/>
    <property type="match status" value="1"/>
</dbReference>
<dbReference type="PANTHER" id="PTHR23308">
    <property type="entry name" value="NUCLEAR INHIBITOR OF PROTEIN PHOSPHATASE-1"/>
    <property type="match status" value="1"/>
</dbReference>
<dbReference type="SUPFAM" id="SSF52200">
    <property type="entry name" value="Toll/Interleukin receptor TIR domain"/>
    <property type="match status" value="1"/>
</dbReference>
<dbReference type="InterPro" id="IPR008984">
    <property type="entry name" value="SMAD_FHA_dom_sf"/>
</dbReference>
<dbReference type="InterPro" id="IPR000157">
    <property type="entry name" value="TIR_dom"/>
</dbReference>
<dbReference type="Pfam" id="PF00498">
    <property type="entry name" value="FHA"/>
    <property type="match status" value="1"/>
</dbReference>
<feature type="domain" description="TIR" evidence="2">
    <location>
        <begin position="2"/>
        <end position="130"/>
    </location>
</feature>
<dbReference type="EMBL" id="BAABBQ010000001">
    <property type="protein sequence ID" value="GAA4017479.1"/>
    <property type="molecule type" value="Genomic_DNA"/>
</dbReference>
<dbReference type="InterPro" id="IPR000253">
    <property type="entry name" value="FHA_dom"/>
</dbReference>
<protein>
    <recommendedName>
        <fullName evidence="5">TIR domain-containing protein</fullName>
    </recommendedName>
</protein>
<dbReference type="Gene3D" id="2.60.200.20">
    <property type="match status" value="1"/>
</dbReference>
<evidence type="ECO:0000313" key="4">
    <source>
        <dbReference type="Proteomes" id="UP001500235"/>
    </source>
</evidence>
<sequence>MPGTDIFISYARTDRAVAKHFAQCFEAEGLSVWWDAALHSGETFDEVIERNLRAARTVVVLWSPSSVRSRWVRAEATLADRLGKMAPIMIEECELPIIFQLTHTTDLSGWSGETDDPAWCRFVDDLKQAAARGHGIAFAGSESGAPVRRRFDPAASAARLEAADDRASQGSCAVLEQERDHSARARVERDPLGGMAADFHALELRVGGRIEKRFVVTGAGLRIGRTAPSDIILAEPVVSRAHCLVELADDRLRVTDLRSTNGTFVDGKRIKGASFLAVGSVLKIGNVELVHAKRSGNEG</sequence>
<keyword evidence="4" id="KW-1185">Reference proteome</keyword>
<dbReference type="InterPro" id="IPR035897">
    <property type="entry name" value="Toll_tir_struct_dom_sf"/>
</dbReference>
<dbReference type="RefSeq" id="WP_344706852.1">
    <property type="nucleotide sequence ID" value="NZ_BAABBQ010000001.1"/>
</dbReference>
<dbReference type="SMART" id="SM00240">
    <property type="entry name" value="FHA"/>
    <property type="match status" value="1"/>
</dbReference>
<dbReference type="Pfam" id="PF13676">
    <property type="entry name" value="TIR_2"/>
    <property type="match status" value="1"/>
</dbReference>
<evidence type="ECO:0000259" key="2">
    <source>
        <dbReference type="PROSITE" id="PS50104"/>
    </source>
</evidence>
<evidence type="ECO:0008006" key="5">
    <source>
        <dbReference type="Google" id="ProtNLM"/>
    </source>
</evidence>
<organism evidence="3 4">
    <name type="scientific">Sphingomonas swuensis</name>
    <dbReference type="NCBI Taxonomy" id="977800"/>
    <lineage>
        <taxon>Bacteria</taxon>
        <taxon>Pseudomonadati</taxon>
        <taxon>Pseudomonadota</taxon>
        <taxon>Alphaproteobacteria</taxon>
        <taxon>Sphingomonadales</taxon>
        <taxon>Sphingomonadaceae</taxon>
        <taxon>Sphingomonas</taxon>
    </lineage>
</organism>
<dbReference type="PROSITE" id="PS50104">
    <property type="entry name" value="TIR"/>
    <property type="match status" value="1"/>
</dbReference>
<dbReference type="PROSITE" id="PS50006">
    <property type="entry name" value="FHA_DOMAIN"/>
    <property type="match status" value="1"/>
</dbReference>
<name>A0ABP7SWK8_9SPHN</name>
<evidence type="ECO:0000313" key="3">
    <source>
        <dbReference type="EMBL" id="GAA4017479.1"/>
    </source>
</evidence>
<comment type="caution">
    <text evidence="3">The sequence shown here is derived from an EMBL/GenBank/DDBJ whole genome shotgun (WGS) entry which is preliminary data.</text>
</comment>
<dbReference type="CDD" id="cd00060">
    <property type="entry name" value="FHA"/>
    <property type="match status" value="1"/>
</dbReference>
<dbReference type="InterPro" id="IPR050923">
    <property type="entry name" value="Cell_Proc_Reg/RNA_Proc"/>
</dbReference>
<gene>
    <name evidence="3" type="ORF">GCM10022280_15900</name>
</gene>